<dbReference type="PANTHER" id="PTHR48098">
    <property type="entry name" value="ENTEROCHELIN ESTERASE-RELATED"/>
    <property type="match status" value="1"/>
</dbReference>
<evidence type="ECO:0000313" key="1">
    <source>
        <dbReference type="EMBL" id="WYJ77175.1"/>
    </source>
</evidence>
<keyword evidence="2" id="KW-1185">Reference proteome</keyword>
<sequence>MIQIKTEKIHGYHVTIVLPTDYDETKKYPTIYMHDGGNAAKQALNYIDHLIITEKIEPIIIVGIDPIDRNDDYTPWTMAPLFPNQPTPGGKAKEYLHTLVHKIKPFIDTTYATNPIPEYTAIAGCSFGGLVSVFASYYYPETFHKYIILSASFWYEDVLRYLQGETITRLENNYQKPAISREKHQMYLYVGALEGIYRDSAQKHMVAYTNQAYNALKKEGFPPSQLLLETHPEGTHDVYFFSPHFISALHWLYGKIEQSKETN</sequence>
<organism evidence="1 2">
    <name type="scientific">Candidatus Enterococcus lowellii</name>
    <dbReference type="NCBI Taxonomy" id="2230877"/>
    <lineage>
        <taxon>Bacteria</taxon>
        <taxon>Bacillati</taxon>
        <taxon>Bacillota</taxon>
        <taxon>Bacilli</taxon>
        <taxon>Lactobacillales</taxon>
        <taxon>Enterococcaceae</taxon>
        <taxon>Enterococcus</taxon>
    </lineage>
</organism>
<dbReference type="EMBL" id="CP147251">
    <property type="protein sequence ID" value="WYJ77175.1"/>
    <property type="molecule type" value="Genomic_DNA"/>
</dbReference>
<dbReference type="SUPFAM" id="SSF53474">
    <property type="entry name" value="alpha/beta-Hydrolases"/>
    <property type="match status" value="1"/>
</dbReference>
<dbReference type="Proteomes" id="UP000664701">
    <property type="component" value="Chromosome"/>
</dbReference>
<dbReference type="InterPro" id="IPR050583">
    <property type="entry name" value="Mycobacterial_A85_antigen"/>
</dbReference>
<accession>A0ABZ2SMY6</accession>
<dbReference type="PANTHER" id="PTHR48098:SF6">
    <property type="entry name" value="FERRI-BACILLIBACTIN ESTERASE BESA"/>
    <property type="match status" value="1"/>
</dbReference>
<name>A0ABZ2SMY6_9ENTE</name>
<evidence type="ECO:0000313" key="2">
    <source>
        <dbReference type="Proteomes" id="UP000664701"/>
    </source>
</evidence>
<dbReference type="InterPro" id="IPR000801">
    <property type="entry name" value="Esterase-like"/>
</dbReference>
<reference evidence="1 2" key="1">
    <citation type="submission" date="2024-03" db="EMBL/GenBank/DDBJ databases">
        <title>The Genome Sequence of Enterococcus sp. DIV2402.</title>
        <authorList>
            <consortium name="The Broad Institute Genomics Platform"/>
            <consortium name="The Broad Institute Microbial Omics Core"/>
            <consortium name="The Broad Institute Genomic Center for Infectious Diseases"/>
            <person name="Earl A."/>
            <person name="Manson A."/>
            <person name="Gilmore M."/>
            <person name="Schwartman J."/>
            <person name="Shea T."/>
            <person name="Abouelleil A."/>
            <person name="Cao P."/>
            <person name="Chapman S."/>
            <person name="Cusick C."/>
            <person name="Young S."/>
            <person name="Neafsey D."/>
            <person name="Nusbaum C."/>
            <person name="Birren B."/>
        </authorList>
    </citation>
    <scope>NUCLEOTIDE SEQUENCE [LARGE SCALE GENOMIC DNA]</scope>
    <source>
        <strain evidence="1 2">DIV2402</strain>
    </source>
</reference>
<dbReference type="Gene3D" id="3.40.50.1820">
    <property type="entry name" value="alpha/beta hydrolase"/>
    <property type="match status" value="1"/>
</dbReference>
<dbReference type="RefSeq" id="WP_207942605.1">
    <property type="nucleotide sequence ID" value="NZ_CP147251.1"/>
</dbReference>
<dbReference type="Pfam" id="PF00756">
    <property type="entry name" value="Esterase"/>
    <property type="match status" value="1"/>
</dbReference>
<gene>
    <name evidence="1" type="ORF">DOK78_001813</name>
</gene>
<proteinExistence type="predicted"/>
<evidence type="ECO:0008006" key="3">
    <source>
        <dbReference type="Google" id="ProtNLM"/>
    </source>
</evidence>
<protein>
    <recommendedName>
        <fullName evidence="3">Esterase</fullName>
    </recommendedName>
</protein>
<dbReference type="InterPro" id="IPR029058">
    <property type="entry name" value="AB_hydrolase_fold"/>
</dbReference>